<reference evidence="3 4" key="1">
    <citation type="submission" date="2024-09" db="EMBL/GenBank/DDBJ databases">
        <authorList>
            <person name="Sun Q."/>
            <person name="Mori K."/>
        </authorList>
    </citation>
    <scope>NUCLEOTIDE SEQUENCE [LARGE SCALE GENOMIC DNA]</scope>
    <source>
        <strain evidence="3 4">CCM 8654</strain>
    </source>
</reference>
<keyword evidence="4" id="KW-1185">Reference proteome</keyword>
<dbReference type="PANTHER" id="PTHR43130:SF3">
    <property type="entry name" value="HTH-TYPE TRANSCRIPTIONAL REGULATOR RV1931C"/>
    <property type="match status" value="1"/>
</dbReference>
<sequence length="233" mass="25166">MHPHLTSATTDSGTRAGNAPTVIASADPQTSDRDETARRRQIGLLVFDGVEELDAVGPWEVLSNWTREHPNDGWDVFCMSAHGGPVVGAKSLMLGAHHSTKTAPQLDVLIHPGGKGTRPMLNDPEHLDWIRKARRRVPLMASVCTGSLVYAAAGLLTNRPATTHWASLNHLAELDPTVITDVRSRFVDDGDLITSAGVSAGIDMALHLVARLAGTNRAQEVRRDIQYDPMPPV</sequence>
<dbReference type="Pfam" id="PF01965">
    <property type="entry name" value="DJ-1_PfpI"/>
    <property type="match status" value="1"/>
</dbReference>
<dbReference type="SUPFAM" id="SSF52317">
    <property type="entry name" value="Class I glutamine amidotransferase-like"/>
    <property type="match status" value="1"/>
</dbReference>
<dbReference type="EC" id="4.2.1.-" evidence="3"/>
<dbReference type="GO" id="GO:0016829">
    <property type="term" value="F:lyase activity"/>
    <property type="evidence" value="ECO:0007669"/>
    <property type="project" value="UniProtKB-KW"/>
</dbReference>
<dbReference type="Proteomes" id="UP001589698">
    <property type="component" value="Unassembled WGS sequence"/>
</dbReference>
<evidence type="ECO:0000259" key="2">
    <source>
        <dbReference type="Pfam" id="PF01965"/>
    </source>
</evidence>
<evidence type="ECO:0000256" key="1">
    <source>
        <dbReference type="SAM" id="MobiDB-lite"/>
    </source>
</evidence>
<proteinExistence type="predicted"/>
<comment type="caution">
    <text evidence="3">The sequence shown here is derived from an EMBL/GenBank/DDBJ whole genome shotgun (WGS) entry which is preliminary data.</text>
</comment>
<gene>
    <name evidence="3" type="ORF">ACFFJG_10200</name>
</gene>
<dbReference type="InterPro" id="IPR052158">
    <property type="entry name" value="INH-QAR"/>
</dbReference>
<feature type="compositionally biased region" description="Polar residues" evidence="1">
    <location>
        <begin position="1"/>
        <end position="15"/>
    </location>
</feature>
<dbReference type="EMBL" id="JBHLXH010000001">
    <property type="protein sequence ID" value="MFC0222853.1"/>
    <property type="molecule type" value="Genomic_DNA"/>
</dbReference>
<name>A0ABV6E1P2_9ACTN</name>
<dbReference type="Gene3D" id="3.40.50.880">
    <property type="match status" value="1"/>
</dbReference>
<organism evidence="3 4">
    <name type="scientific">Nocardioides zeicaulis</name>
    <dbReference type="NCBI Taxonomy" id="1776857"/>
    <lineage>
        <taxon>Bacteria</taxon>
        <taxon>Bacillati</taxon>
        <taxon>Actinomycetota</taxon>
        <taxon>Actinomycetes</taxon>
        <taxon>Propionibacteriales</taxon>
        <taxon>Nocardioidaceae</taxon>
        <taxon>Nocardioides</taxon>
    </lineage>
</organism>
<protein>
    <submittedName>
        <fullName evidence="3">DJ-1/PfpI family protein</fullName>
        <ecNumber evidence="3">4.2.1.-</ecNumber>
    </submittedName>
</protein>
<feature type="region of interest" description="Disordered" evidence="1">
    <location>
        <begin position="1"/>
        <end position="37"/>
    </location>
</feature>
<feature type="domain" description="DJ-1/PfpI" evidence="2">
    <location>
        <begin position="42"/>
        <end position="210"/>
    </location>
</feature>
<dbReference type="CDD" id="cd03139">
    <property type="entry name" value="GATase1_PfpI_2"/>
    <property type="match status" value="1"/>
</dbReference>
<accession>A0ABV6E1P2</accession>
<evidence type="ECO:0000313" key="4">
    <source>
        <dbReference type="Proteomes" id="UP001589698"/>
    </source>
</evidence>
<dbReference type="InterPro" id="IPR029062">
    <property type="entry name" value="Class_I_gatase-like"/>
</dbReference>
<keyword evidence="3" id="KW-0456">Lyase</keyword>
<dbReference type="InterPro" id="IPR002818">
    <property type="entry name" value="DJ-1/PfpI"/>
</dbReference>
<evidence type="ECO:0000313" key="3">
    <source>
        <dbReference type="EMBL" id="MFC0222853.1"/>
    </source>
</evidence>
<dbReference type="RefSeq" id="WP_378518572.1">
    <property type="nucleotide sequence ID" value="NZ_CBCSDI010000032.1"/>
</dbReference>
<dbReference type="PANTHER" id="PTHR43130">
    <property type="entry name" value="ARAC-FAMILY TRANSCRIPTIONAL REGULATOR"/>
    <property type="match status" value="1"/>
</dbReference>